<dbReference type="GeneID" id="17254198"/>
<dbReference type="SUPFAM" id="SSF55961">
    <property type="entry name" value="Bet v1-like"/>
    <property type="match status" value="1"/>
</dbReference>
<dbReference type="EnsemblProtists" id="EOD08046">
    <property type="protein sequence ID" value="EOD08046"/>
    <property type="gene ID" value="EMIHUDRAFT_258393"/>
</dbReference>
<dbReference type="InterPro" id="IPR023393">
    <property type="entry name" value="START-like_dom_sf"/>
</dbReference>
<dbReference type="PANTHER" id="PTHR34060:SF1">
    <property type="entry name" value="POLYKETIDE CYCLASE _ DEHYDRASE AND LIPID TRANSPORT PROTEIN"/>
    <property type="match status" value="1"/>
</dbReference>
<dbReference type="InterPro" id="IPR019587">
    <property type="entry name" value="Polyketide_cyclase/dehydratase"/>
</dbReference>
<evidence type="ECO:0000313" key="2">
    <source>
        <dbReference type="Proteomes" id="UP000013827"/>
    </source>
</evidence>
<name>A0A0D3I9W1_EMIH1</name>
<dbReference type="Proteomes" id="UP000013827">
    <property type="component" value="Unassembled WGS sequence"/>
</dbReference>
<keyword evidence="2" id="KW-1185">Reference proteome</keyword>
<sequence>MVLAPSARGLGDWNPFAPRAERIREGGCEVDFRMEIVHLTKRRVSGGVAIAAPAADVWRAVTSYERFPDFIPSIISHDVRRGEAGRAVIDQVSQLSRRLNMRSQMTLEAVESPDARSVTLRRVSGHGFLEFEG</sequence>
<dbReference type="PANTHER" id="PTHR34060">
    <property type="entry name" value="POLYKETIDE CYCLASE / DEHYDRASE AND LIPID TRANSPORT PROTEIN"/>
    <property type="match status" value="1"/>
</dbReference>
<dbReference type="AlphaFoldDB" id="A0A0D3I9W1"/>
<reference evidence="2" key="1">
    <citation type="journal article" date="2013" name="Nature">
        <title>Pan genome of the phytoplankton Emiliania underpins its global distribution.</title>
        <authorList>
            <person name="Read B.A."/>
            <person name="Kegel J."/>
            <person name="Klute M.J."/>
            <person name="Kuo A."/>
            <person name="Lefebvre S.C."/>
            <person name="Maumus F."/>
            <person name="Mayer C."/>
            <person name="Miller J."/>
            <person name="Monier A."/>
            <person name="Salamov A."/>
            <person name="Young J."/>
            <person name="Aguilar M."/>
            <person name="Claverie J.M."/>
            <person name="Frickenhaus S."/>
            <person name="Gonzalez K."/>
            <person name="Herman E.K."/>
            <person name="Lin Y.C."/>
            <person name="Napier J."/>
            <person name="Ogata H."/>
            <person name="Sarno A.F."/>
            <person name="Shmutz J."/>
            <person name="Schroeder D."/>
            <person name="de Vargas C."/>
            <person name="Verret F."/>
            <person name="von Dassow P."/>
            <person name="Valentin K."/>
            <person name="Van de Peer Y."/>
            <person name="Wheeler G."/>
            <person name="Dacks J.B."/>
            <person name="Delwiche C.F."/>
            <person name="Dyhrman S.T."/>
            <person name="Glockner G."/>
            <person name="John U."/>
            <person name="Richards T."/>
            <person name="Worden A.Z."/>
            <person name="Zhang X."/>
            <person name="Grigoriev I.V."/>
            <person name="Allen A.E."/>
            <person name="Bidle K."/>
            <person name="Borodovsky M."/>
            <person name="Bowler C."/>
            <person name="Brownlee C."/>
            <person name="Cock J.M."/>
            <person name="Elias M."/>
            <person name="Gladyshev V.N."/>
            <person name="Groth M."/>
            <person name="Guda C."/>
            <person name="Hadaegh A."/>
            <person name="Iglesias-Rodriguez M.D."/>
            <person name="Jenkins J."/>
            <person name="Jones B.M."/>
            <person name="Lawson T."/>
            <person name="Leese F."/>
            <person name="Lindquist E."/>
            <person name="Lobanov A."/>
            <person name="Lomsadze A."/>
            <person name="Malik S.B."/>
            <person name="Marsh M.E."/>
            <person name="Mackinder L."/>
            <person name="Mock T."/>
            <person name="Mueller-Roeber B."/>
            <person name="Pagarete A."/>
            <person name="Parker M."/>
            <person name="Probert I."/>
            <person name="Quesneville H."/>
            <person name="Raines C."/>
            <person name="Rensing S.A."/>
            <person name="Riano-Pachon D.M."/>
            <person name="Richier S."/>
            <person name="Rokitta S."/>
            <person name="Shiraiwa Y."/>
            <person name="Soanes D.M."/>
            <person name="van der Giezen M."/>
            <person name="Wahlund T.M."/>
            <person name="Williams B."/>
            <person name="Wilson W."/>
            <person name="Wolfe G."/>
            <person name="Wurch L.L."/>
        </authorList>
    </citation>
    <scope>NUCLEOTIDE SEQUENCE</scope>
</reference>
<accession>A0A0D3I9W1</accession>
<dbReference type="PaxDb" id="2903-EOD08046"/>
<reference evidence="1" key="2">
    <citation type="submission" date="2024-10" db="UniProtKB">
        <authorList>
            <consortium name="EnsemblProtists"/>
        </authorList>
    </citation>
    <scope>IDENTIFICATION</scope>
</reference>
<evidence type="ECO:0008006" key="3">
    <source>
        <dbReference type="Google" id="ProtNLM"/>
    </source>
</evidence>
<organism evidence="1 2">
    <name type="scientific">Emiliania huxleyi (strain CCMP1516)</name>
    <dbReference type="NCBI Taxonomy" id="280463"/>
    <lineage>
        <taxon>Eukaryota</taxon>
        <taxon>Haptista</taxon>
        <taxon>Haptophyta</taxon>
        <taxon>Prymnesiophyceae</taxon>
        <taxon>Isochrysidales</taxon>
        <taxon>Noelaerhabdaceae</taxon>
        <taxon>Emiliania</taxon>
    </lineage>
</organism>
<dbReference type="HOGENOM" id="CLU_1912182_0_0_1"/>
<evidence type="ECO:0000313" key="1">
    <source>
        <dbReference type="EnsemblProtists" id="EOD08046"/>
    </source>
</evidence>
<protein>
    <recommendedName>
        <fullName evidence="3">Coenzyme Q-binding protein COQ10 START domain-containing protein</fullName>
    </recommendedName>
</protein>
<dbReference type="Pfam" id="PF10604">
    <property type="entry name" value="Polyketide_cyc2"/>
    <property type="match status" value="1"/>
</dbReference>
<dbReference type="RefSeq" id="XP_005760475.1">
    <property type="nucleotide sequence ID" value="XM_005760418.1"/>
</dbReference>
<dbReference type="KEGG" id="ehx:EMIHUDRAFT_258393"/>
<dbReference type="Gene3D" id="3.30.530.20">
    <property type="match status" value="1"/>
</dbReference>
<proteinExistence type="predicted"/>